<proteinExistence type="predicted"/>
<protein>
    <submittedName>
        <fullName evidence="1">Uncharacterized protein</fullName>
    </submittedName>
</protein>
<dbReference type="Proteomes" id="UP000663881">
    <property type="component" value="Unassembled WGS sequence"/>
</dbReference>
<organism evidence="1 2">
    <name type="scientific">Adineta steineri</name>
    <dbReference type="NCBI Taxonomy" id="433720"/>
    <lineage>
        <taxon>Eukaryota</taxon>
        <taxon>Metazoa</taxon>
        <taxon>Spiralia</taxon>
        <taxon>Gnathifera</taxon>
        <taxon>Rotifera</taxon>
        <taxon>Eurotatoria</taxon>
        <taxon>Bdelloidea</taxon>
        <taxon>Adinetida</taxon>
        <taxon>Adinetidae</taxon>
        <taxon>Adineta</taxon>
    </lineage>
</organism>
<evidence type="ECO:0000313" key="1">
    <source>
        <dbReference type="EMBL" id="CAF4345909.1"/>
    </source>
</evidence>
<name>A0A820KML4_9BILA</name>
<dbReference type="EMBL" id="CAJOAY010021140">
    <property type="protein sequence ID" value="CAF4345909.1"/>
    <property type="molecule type" value="Genomic_DNA"/>
</dbReference>
<reference evidence="1" key="1">
    <citation type="submission" date="2021-02" db="EMBL/GenBank/DDBJ databases">
        <authorList>
            <person name="Nowell W R."/>
        </authorList>
    </citation>
    <scope>NUCLEOTIDE SEQUENCE</scope>
</reference>
<feature type="non-terminal residue" evidence="1">
    <location>
        <position position="1"/>
    </location>
</feature>
<gene>
    <name evidence="1" type="ORF">OKA104_LOCUS48539</name>
</gene>
<comment type="caution">
    <text evidence="1">The sequence shown here is derived from an EMBL/GenBank/DDBJ whole genome shotgun (WGS) entry which is preliminary data.</text>
</comment>
<evidence type="ECO:0000313" key="2">
    <source>
        <dbReference type="Proteomes" id="UP000663881"/>
    </source>
</evidence>
<dbReference type="AlphaFoldDB" id="A0A820KML4"/>
<sequence length="140" mass="15564">MLHFSNVILPNGTWLINYDNILNNGDAETQCYSSRQGNTISDWSIINGSPIMYYHKKVSLRPENSITGDCSFKCADADEQMCIMERRVTLDAFVVFVNNNESQFSISAYFGSDGECAANSTDVVITNYNPSTAKPQLSNP</sequence>
<accession>A0A820KML4</accession>